<keyword evidence="7 10" id="KW-0802">TPR repeat</keyword>
<protein>
    <recommendedName>
        <fullName evidence="3">protein-serine/threonine phosphatase</fullName>
        <ecNumber evidence="3">3.1.3.16</ecNumber>
    </recommendedName>
</protein>
<organism evidence="12">
    <name type="scientific">Notodromas monacha</name>
    <dbReference type="NCBI Taxonomy" id="399045"/>
    <lineage>
        <taxon>Eukaryota</taxon>
        <taxon>Metazoa</taxon>
        <taxon>Ecdysozoa</taxon>
        <taxon>Arthropoda</taxon>
        <taxon>Crustacea</taxon>
        <taxon>Oligostraca</taxon>
        <taxon>Ostracoda</taxon>
        <taxon>Podocopa</taxon>
        <taxon>Podocopida</taxon>
        <taxon>Cypridocopina</taxon>
        <taxon>Cypridoidea</taxon>
        <taxon>Cyprididae</taxon>
        <taxon>Notodromas</taxon>
    </lineage>
</organism>
<dbReference type="PRINTS" id="PR00114">
    <property type="entry name" value="STPHPHTASE"/>
</dbReference>
<keyword evidence="5" id="KW-0677">Repeat</keyword>
<dbReference type="SMART" id="SM00156">
    <property type="entry name" value="PP2Ac"/>
    <property type="match status" value="1"/>
</dbReference>
<dbReference type="Pfam" id="PF00149">
    <property type="entry name" value="Metallophos"/>
    <property type="match status" value="1"/>
</dbReference>
<dbReference type="Gene3D" id="3.60.21.10">
    <property type="match status" value="1"/>
</dbReference>
<dbReference type="PANTHER" id="PTHR45668:SF5">
    <property type="entry name" value="SERINE_THREONINE-PROTEIN PHOSPHATASE 5"/>
    <property type="match status" value="1"/>
</dbReference>
<keyword evidence="8" id="KW-0464">Manganese</keyword>
<evidence type="ECO:0000256" key="7">
    <source>
        <dbReference type="ARBA" id="ARBA00022803"/>
    </source>
</evidence>
<dbReference type="InterPro" id="IPR011990">
    <property type="entry name" value="TPR-like_helical_dom_sf"/>
</dbReference>
<feature type="active site" description="Proton donor/acceptor" evidence="9">
    <location>
        <position position="304"/>
    </location>
</feature>
<dbReference type="Gene3D" id="1.25.40.10">
    <property type="entry name" value="Tetratricopeptide repeat domain"/>
    <property type="match status" value="1"/>
</dbReference>
<dbReference type="InterPro" id="IPR006186">
    <property type="entry name" value="Ser/Thr-sp_prot-phosphatase"/>
</dbReference>
<gene>
    <name evidence="12" type="ORF">NMOB1V02_LOCUS1469</name>
</gene>
<dbReference type="InterPro" id="IPR004843">
    <property type="entry name" value="Calcineurin-like_PHP"/>
</dbReference>
<sequence length="498" mass="56385">MDSTMKDAPPEGKGAVPVTKDVGNAEAEKFKDEANKHFGKKEYKLAIDSYSKAIEMDPNVAPYFGNRSFAYLRTEMFGAALQDATSAITLDPSYIKGYYRRAAAYMGLTKFKLALRDLEAVVKVRPNDADAKLKHQECKKIVQRLAFEKAIAVDEVKVCVSSTISVDEIDVETSYTGPRLKDDKLVTKEFLVDLLETFKRREKLHRKYAYQILLDIKAYFEKQPSLVSVNIPPESKFTVCGDIHGQFYDLVNIFSLNGLPSETNPYLFNGDFVDRGSFSVECIFTLFGFKLLLPDHFFLARGNHETETMNQMYGFEGEVKAKYSDQMAHLFTEVYNYLPLCHLLNDKVLVMHGGLFSKDDVTLDDIRKVDRNRQPPEEGLMCELLWSDPQPERGRAPSKRGVGIQFGPDVTDNFLRHNDLSYVIRSHEVKPEGYEVAHDGKCITIFSAPNYCDTMGNKGAFITMNGRDLNPSFVSYDAVPHPDVKPMAYANRLMSLFT</sequence>
<dbReference type="OrthoDB" id="445564at2759"/>
<evidence type="ECO:0000256" key="2">
    <source>
        <dbReference type="ARBA" id="ARBA00008786"/>
    </source>
</evidence>
<evidence type="ECO:0000256" key="9">
    <source>
        <dbReference type="PIRSR" id="PIRSR033096-1"/>
    </source>
</evidence>
<dbReference type="SUPFAM" id="SSF48452">
    <property type="entry name" value="TPR-like"/>
    <property type="match status" value="1"/>
</dbReference>
<feature type="repeat" description="TPR" evidence="10">
    <location>
        <begin position="27"/>
        <end position="60"/>
    </location>
</feature>
<dbReference type="EMBL" id="CAJPEX010000145">
    <property type="protein sequence ID" value="CAG0913741.1"/>
    <property type="molecule type" value="Genomic_DNA"/>
</dbReference>
<evidence type="ECO:0000313" key="12">
    <source>
        <dbReference type="EMBL" id="CAD7273589.1"/>
    </source>
</evidence>
<dbReference type="InterPro" id="IPR013235">
    <property type="entry name" value="PPP_dom"/>
</dbReference>
<keyword evidence="4" id="KW-0479">Metal-binding</keyword>
<dbReference type="EMBL" id="OA882182">
    <property type="protein sequence ID" value="CAD7273589.1"/>
    <property type="molecule type" value="Genomic_DNA"/>
</dbReference>
<comment type="cofactor">
    <cofactor evidence="1">
        <name>Mn(2+)</name>
        <dbReference type="ChEBI" id="CHEBI:29035"/>
    </cofactor>
</comment>
<dbReference type="GO" id="GO:0004722">
    <property type="term" value="F:protein serine/threonine phosphatase activity"/>
    <property type="evidence" value="ECO:0007669"/>
    <property type="project" value="UniProtKB-EC"/>
</dbReference>
<dbReference type="Proteomes" id="UP000678499">
    <property type="component" value="Unassembled WGS sequence"/>
</dbReference>
<dbReference type="PANTHER" id="PTHR45668">
    <property type="entry name" value="SERINE/THREONINE-PROTEIN PHOSPHATASE 5-RELATED"/>
    <property type="match status" value="1"/>
</dbReference>
<dbReference type="Pfam" id="PF08321">
    <property type="entry name" value="PPP5"/>
    <property type="match status" value="1"/>
</dbReference>
<evidence type="ECO:0000256" key="1">
    <source>
        <dbReference type="ARBA" id="ARBA00001936"/>
    </source>
</evidence>
<feature type="domain" description="Serine/threonine specific protein phosphatases" evidence="11">
    <location>
        <begin position="204"/>
        <end position="480"/>
    </location>
</feature>
<evidence type="ECO:0000256" key="3">
    <source>
        <dbReference type="ARBA" id="ARBA00013081"/>
    </source>
</evidence>
<dbReference type="PROSITE" id="PS50005">
    <property type="entry name" value="TPR"/>
    <property type="match status" value="2"/>
</dbReference>
<comment type="similarity">
    <text evidence="2">Belongs to the PPP phosphatase family. PP-5 (PP-T) subfamily.</text>
</comment>
<feature type="repeat" description="TPR" evidence="10">
    <location>
        <begin position="95"/>
        <end position="128"/>
    </location>
</feature>
<dbReference type="InterPro" id="IPR051134">
    <property type="entry name" value="PPP_phosphatase"/>
</dbReference>
<evidence type="ECO:0000256" key="10">
    <source>
        <dbReference type="PROSITE-ProRule" id="PRU00339"/>
    </source>
</evidence>
<evidence type="ECO:0000313" key="13">
    <source>
        <dbReference type="Proteomes" id="UP000678499"/>
    </source>
</evidence>
<dbReference type="GO" id="GO:0046872">
    <property type="term" value="F:metal ion binding"/>
    <property type="evidence" value="ECO:0007669"/>
    <property type="project" value="UniProtKB-KW"/>
</dbReference>
<keyword evidence="6" id="KW-0378">Hydrolase</keyword>
<proteinExistence type="inferred from homology"/>
<evidence type="ECO:0000256" key="8">
    <source>
        <dbReference type="ARBA" id="ARBA00023211"/>
    </source>
</evidence>
<dbReference type="PIRSF" id="PIRSF033096">
    <property type="entry name" value="PPPtase_5"/>
    <property type="match status" value="1"/>
</dbReference>
<evidence type="ECO:0000259" key="11">
    <source>
        <dbReference type="SMART" id="SM00156"/>
    </source>
</evidence>
<keyword evidence="13" id="KW-1185">Reference proteome</keyword>
<dbReference type="Pfam" id="PF13181">
    <property type="entry name" value="TPR_8"/>
    <property type="match status" value="1"/>
</dbReference>
<evidence type="ECO:0000256" key="5">
    <source>
        <dbReference type="ARBA" id="ARBA00022737"/>
    </source>
</evidence>
<name>A0A7R9BGL5_9CRUS</name>
<dbReference type="CDD" id="cd07417">
    <property type="entry name" value="MPP_PP5_C"/>
    <property type="match status" value="1"/>
</dbReference>
<dbReference type="SMART" id="SM00028">
    <property type="entry name" value="TPR"/>
    <property type="match status" value="3"/>
</dbReference>
<evidence type="ECO:0000256" key="4">
    <source>
        <dbReference type="ARBA" id="ARBA00022723"/>
    </source>
</evidence>
<dbReference type="EC" id="3.1.3.16" evidence="3"/>
<dbReference type="InterPro" id="IPR019734">
    <property type="entry name" value="TPR_rpt"/>
</dbReference>
<evidence type="ECO:0000256" key="6">
    <source>
        <dbReference type="ARBA" id="ARBA00022801"/>
    </source>
</evidence>
<dbReference type="AlphaFoldDB" id="A0A7R9BGL5"/>
<dbReference type="InterPro" id="IPR029052">
    <property type="entry name" value="Metallo-depent_PP-like"/>
</dbReference>
<reference evidence="12" key="1">
    <citation type="submission" date="2020-11" db="EMBL/GenBank/DDBJ databases">
        <authorList>
            <person name="Tran Van P."/>
        </authorList>
    </citation>
    <scope>NUCLEOTIDE SEQUENCE</scope>
</reference>
<accession>A0A7R9BGL5</accession>
<dbReference type="InterPro" id="IPR041753">
    <property type="entry name" value="PP5_C"/>
</dbReference>
<dbReference type="SUPFAM" id="SSF56300">
    <property type="entry name" value="Metallo-dependent phosphatases"/>
    <property type="match status" value="1"/>
</dbReference>
<dbReference type="FunFam" id="3.60.21.10:FF:000017">
    <property type="entry name" value="Serine/threonine-protein phosphatase"/>
    <property type="match status" value="1"/>
</dbReference>